<dbReference type="GO" id="GO:0051015">
    <property type="term" value="F:actin filament binding"/>
    <property type="evidence" value="ECO:0007669"/>
    <property type="project" value="InterPro"/>
</dbReference>
<dbReference type="InterPro" id="IPR014756">
    <property type="entry name" value="Ig_E-set"/>
</dbReference>
<feature type="repeat" description="Filamin" evidence="3">
    <location>
        <begin position="9"/>
        <end position="95"/>
    </location>
</feature>
<dbReference type="InterPro" id="IPR013783">
    <property type="entry name" value="Ig-like_fold"/>
</dbReference>
<protein>
    <submittedName>
        <fullName evidence="4">Filamin-C-like protein</fullName>
    </submittedName>
</protein>
<evidence type="ECO:0000313" key="5">
    <source>
        <dbReference type="Proteomes" id="UP000288716"/>
    </source>
</evidence>
<comment type="caution">
    <text evidence="4">The sequence shown here is derived from an EMBL/GenBank/DDBJ whole genome shotgun (WGS) entry which is preliminary data.</text>
</comment>
<gene>
    <name evidence="4" type="ORF">B4U80_12707</name>
</gene>
<dbReference type="STRING" id="299467.A0A443SQ14"/>
<evidence type="ECO:0000256" key="3">
    <source>
        <dbReference type="PROSITE-ProRule" id="PRU00087"/>
    </source>
</evidence>
<sequence length="212" mass="23361">MPSYNNFRSQIELVGEGLMRAEVGKPAVFHVLNSSGGGGCLSFSFDGPANVEYTKTRLDDGTVEVSYITKEAGYYEIQVFYANVHVPGSPAFVQATGELPRAEIPPELKKKIDKIRLYGRGLESGKPLALNKIVIDTHEAQIDKKELKVTMSSPRRRASIINLDDNKDGTYTLTYKPTDPGKYKLNVEVQDTPVPGSPFNINIRGGSIAEYF</sequence>
<dbReference type="InterPro" id="IPR001298">
    <property type="entry name" value="Filamin/ABP280_rpt"/>
</dbReference>
<accession>A0A443SQ14</accession>
<keyword evidence="5" id="KW-1185">Reference proteome</keyword>
<evidence type="ECO:0000313" key="4">
    <source>
        <dbReference type="EMBL" id="RWS29630.1"/>
    </source>
</evidence>
<dbReference type="OrthoDB" id="6480301at2759"/>
<organism evidence="4 5">
    <name type="scientific">Leptotrombidium deliense</name>
    <dbReference type="NCBI Taxonomy" id="299467"/>
    <lineage>
        <taxon>Eukaryota</taxon>
        <taxon>Metazoa</taxon>
        <taxon>Ecdysozoa</taxon>
        <taxon>Arthropoda</taxon>
        <taxon>Chelicerata</taxon>
        <taxon>Arachnida</taxon>
        <taxon>Acari</taxon>
        <taxon>Acariformes</taxon>
        <taxon>Trombidiformes</taxon>
        <taxon>Prostigmata</taxon>
        <taxon>Anystina</taxon>
        <taxon>Parasitengona</taxon>
        <taxon>Trombiculoidea</taxon>
        <taxon>Trombiculidae</taxon>
        <taxon>Leptotrombidium</taxon>
    </lineage>
</organism>
<comment type="similarity">
    <text evidence="1">Belongs to the filamin family.</text>
</comment>
<dbReference type="Proteomes" id="UP000288716">
    <property type="component" value="Unassembled WGS sequence"/>
</dbReference>
<dbReference type="AlphaFoldDB" id="A0A443SQ14"/>
<dbReference type="SUPFAM" id="SSF81296">
    <property type="entry name" value="E set domains"/>
    <property type="match status" value="2"/>
</dbReference>
<reference evidence="4 5" key="1">
    <citation type="journal article" date="2018" name="Gigascience">
        <title>Genomes of trombidid mites reveal novel predicted allergens and laterally-transferred genes associated with secondary metabolism.</title>
        <authorList>
            <person name="Dong X."/>
            <person name="Chaisiri K."/>
            <person name="Xia D."/>
            <person name="Armstrong S.D."/>
            <person name="Fang Y."/>
            <person name="Donnelly M.J."/>
            <person name="Kadowaki T."/>
            <person name="McGarry J.W."/>
            <person name="Darby A.C."/>
            <person name="Makepeace B.L."/>
        </authorList>
    </citation>
    <scope>NUCLEOTIDE SEQUENCE [LARGE SCALE GENOMIC DNA]</scope>
    <source>
        <strain evidence="4">UoL-UT</strain>
    </source>
</reference>
<feature type="repeat" description="Filamin" evidence="3">
    <location>
        <begin position="107"/>
        <end position="203"/>
    </location>
</feature>
<evidence type="ECO:0000256" key="2">
    <source>
        <dbReference type="ARBA" id="ARBA00022737"/>
    </source>
</evidence>
<name>A0A443SQ14_9ACAR</name>
<keyword evidence="2" id="KW-0677">Repeat</keyword>
<dbReference type="Pfam" id="PF00630">
    <property type="entry name" value="Filamin"/>
    <property type="match status" value="2"/>
</dbReference>
<dbReference type="PANTHER" id="PTHR38537">
    <property type="entry name" value="JITTERBUG, ISOFORM N"/>
    <property type="match status" value="1"/>
</dbReference>
<dbReference type="PANTHER" id="PTHR38537:SF8">
    <property type="entry name" value="FILAMIN-A"/>
    <property type="match status" value="1"/>
</dbReference>
<evidence type="ECO:0000256" key="1">
    <source>
        <dbReference type="ARBA" id="ARBA00009238"/>
    </source>
</evidence>
<dbReference type="InterPro" id="IPR044801">
    <property type="entry name" value="Filamin"/>
</dbReference>
<dbReference type="SMART" id="SM00557">
    <property type="entry name" value="IG_FLMN"/>
    <property type="match status" value="2"/>
</dbReference>
<dbReference type="InterPro" id="IPR017868">
    <property type="entry name" value="Filamin/ABP280_repeat-like"/>
</dbReference>
<dbReference type="EMBL" id="NCKV01000828">
    <property type="protein sequence ID" value="RWS29630.1"/>
    <property type="molecule type" value="Genomic_DNA"/>
</dbReference>
<dbReference type="PROSITE" id="PS50194">
    <property type="entry name" value="FILAMIN_REPEAT"/>
    <property type="match status" value="2"/>
</dbReference>
<proteinExistence type="inferred from homology"/>
<dbReference type="Gene3D" id="2.60.40.10">
    <property type="entry name" value="Immunoglobulins"/>
    <property type="match status" value="2"/>
</dbReference>
<dbReference type="GO" id="GO:0030036">
    <property type="term" value="P:actin cytoskeleton organization"/>
    <property type="evidence" value="ECO:0007669"/>
    <property type="project" value="InterPro"/>
</dbReference>
<dbReference type="VEuPathDB" id="VectorBase:LDEU002411"/>